<dbReference type="EMBL" id="SPQQ01000005">
    <property type="protein sequence ID" value="TGE37424.1"/>
    <property type="molecule type" value="Genomic_DNA"/>
</dbReference>
<reference evidence="2 3" key="1">
    <citation type="submission" date="2019-03" db="EMBL/GenBank/DDBJ databases">
        <title>Draft Genome Sequence of Desulfosporosinus fructosivorans Strain 63.6F, Isolated from Marine Sediment in the Baltic Sea.</title>
        <authorList>
            <person name="Hausmann B."/>
            <person name="Vandieken V."/>
            <person name="Pjevac P."/>
            <person name="Schreck K."/>
            <person name="Herbold C.W."/>
            <person name="Loy A."/>
        </authorList>
    </citation>
    <scope>NUCLEOTIDE SEQUENCE [LARGE SCALE GENOMIC DNA]</scope>
    <source>
        <strain evidence="2 3">63.6F</strain>
    </source>
</reference>
<sequence>MLLALQILNDNRYCSLSPSDKLVILYVINQLLFVAHRKVGFQGIAYFLRCLPPALPICVLVSYYTIYG</sequence>
<evidence type="ECO:0000256" key="1">
    <source>
        <dbReference type="SAM" id="Phobius"/>
    </source>
</evidence>
<keyword evidence="1" id="KW-0472">Membrane</keyword>
<feature type="transmembrane region" description="Helical" evidence="1">
    <location>
        <begin position="46"/>
        <end position="66"/>
    </location>
</feature>
<gene>
    <name evidence="2" type="ORF">E4K67_14740</name>
</gene>
<comment type="caution">
    <text evidence="2">The sequence shown here is derived from an EMBL/GenBank/DDBJ whole genome shotgun (WGS) entry which is preliminary data.</text>
</comment>
<accession>A0A4Z0R4F1</accession>
<dbReference type="Proteomes" id="UP000298460">
    <property type="component" value="Unassembled WGS sequence"/>
</dbReference>
<protein>
    <submittedName>
        <fullName evidence="2">Uncharacterized protein</fullName>
    </submittedName>
</protein>
<proteinExistence type="predicted"/>
<dbReference type="AlphaFoldDB" id="A0A4Z0R4F1"/>
<keyword evidence="1" id="KW-0812">Transmembrane</keyword>
<keyword evidence="1" id="KW-1133">Transmembrane helix</keyword>
<evidence type="ECO:0000313" key="3">
    <source>
        <dbReference type="Proteomes" id="UP000298460"/>
    </source>
</evidence>
<keyword evidence="3" id="KW-1185">Reference proteome</keyword>
<name>A0A4Z0R4F1_9FIRM</name>
<evidence type="ECO:0000313" key="2">
    <source>
        <dbReference type="EMBL" id="TGE37424.1"/>
    </source>
</evidence>
<organism evidence="2 3">
    <name type="scientific">Desulfosporosinus fructosivorans</name>
    <dbReference type="NCBI Taxonomy" id="2018669"/>
    <lineage>
        <taxon>Bacteria</taxon>
        <taxon>Bacillati</taxon>
        <taxon>Bacillota</taxon>
        <taxon>Clostridia</taxon>
        <taxon>Eubacteriales</taxon>
        <taxon>Desulfitobacteriaceae</taxon>
        <taxon>Desulfosporosinus</taxon>
    </lineage>
</organism>